<sequence>MSPSRIFLSSPDMTPTEREALLAAFDSGWIAPVGPHLKQFEEALCAVTGVEHAVALSSGTAALHLALLEAGVGLGDRVYCSTLTFIASVNAIRYCGAEPVFIDSEAQSWQIDPDILAEMLKRDAARGQLPKAVQVVDVYGQCANWDAIIPLCERYGVSVVEDASEALGATYQGRGAGSFGRAAALSFNGNKIVTTSGGGALLTNDPKIAEHARHLATQARAPVREYLHHEVGYNYRMSNLLAGLGLAQVSRLDSMINRRRAIFDRYFDELGNAPGVDFMPEATWGRCNRWLTCLTLGKAAACTSTEMIDALEAENIEARPVWQPMHRQPACAGYETLNRGVADRLFETGVCLPSGSSLSAEQQGRVIAVARERLS</sequence>
<comment type="caution">
    <text evidence="5">The sequence shown here is derived from an EMBL/GenBank/DDBJ whole genome shotgun (WGS) entry which is preliminary data.</text>
</comment>
<dbReference type="PANTHER" id="PTHR30244">
    <property type="entry name" value="TRANSAMINASE"/>
    <property type="match status" value="1"/>
</dbReference>
<dbReference type="SUPFAM" id="SSF53383">
    <property type="entry name" value="PLP-dependent transferases"/>
    <property type="match status" value="1"/>
</dbReference>
<gene>
    <name evidence="5" type="ORF">GCM10007047_21840</name>
</gene>
<dbReference type="Pfam" id="PF01041">
    <property type="entry name" value="DegT_DnrJ_EryC1"/>
    <property type="match status" value="1"/>
</dbReference>
<comment type="similarity">
    <text evidence="1 4">Belongs to the DegT/DnrJ/EryC1 family.</text>
</comment>
<dbReference type="InterPro" id="IPR015421">
    <property type="entry name" value="PyrdxlP-dep_Trfase_major"/>
</dbReference>
<dbReference type="EMBL" id="BMXG01000013">
    <property type="protein sequence ID" value="GHC04700.1"/>
    <property type="molecule type" value="Genomic_DNA"/>
</dbReference>
<dbReference type="GO" id="GO:0030170">
    <property type="term" value="F:pyridoxal phosphate binding"/>
    <property type="evidence" value="ECO:0007669"/>
    <property type="project" value="TreeGrafter"/>
</dbReference>
<dbReference type="CDD" id="cd00616">
    <property type="entry name" value="AHBA_syn"/>
    <property type="match status" value="1"/>
</dbReference>
<dbReference type="GO" id="GO:0008483">
    <property type="term" value="F:transaminase activity"/>
    <property type="evidence" value="ECO:0007669"/>
    <property type="project" value="UniProtKB-KW"/>
</dbReference>
<dbReference type="PIRSF" id="PIRSF000390">
    <property type="entry name" value="PLP_StrS"/>
    <property type="match status" value="1"/>
</dbReference>
<evidence type="ECO:0000313" key="5">
    <source>
        <dbReference type="EMBL" id="GHC04700.1"/>
    </source>
</evidence>
<dbReference type="InterPro" id="IPR000653">
    <property type="entry name" value="DegT/StrS_aminotransferase"/>
</dbReference>
<reference evidence="5" key="1">
    <citation type="journal article" date="2014" name="Int. J. Syst. Evol. Microbiol.">
        <title>Complete genome sequence of Corynebacterium casei LMG S-19264T (=DSM 44701T), isolated from a smear-ripened cheese.</title>
        <authorList>
            <consortium name="US DOE Joint Genome Institute (JGI-PGF)"/>
            <person name="Walter F."/>
            <person name="Albersmeier A."/>
            <person name="Kalinowski J."/>
            <person name="Ruckert C."/>
        </authorList>
    </citation>
    <scope>NUCLEOTIDE SEQUENCE</scope>
    <source>
        <strain evidence="5">KCTC 12870</strain>
    </source>
</reference>
<dbReference type="Gene3D" id="3.90.1150.10">
    <property type="entry name" value="Aspartate Aminotransferase, domain 1"/>
    <property type="match status" value="1"/>
</dbReference>
<feature type="modified residue" description="N6-(pyridoxal phosphate)lysine" evidence="3">
    <location>
        <position position="191"/>
    </location>
</feature>
<keyword evidence="3 4" id="KW-0663">Pyridoxal phosphate</keyword>
<reference evidence="5" key="2">
    <citation type="submission" date="2020-09" db="EMBL/GenBank/DDBJ databases">
        <authorList>
            <person name="Sun Q."/>
            <person name="Kim S."/>
        </authorList>
    </citation>
    <scope>NUCLEOTIDE SEQUENCE</scope>
    <source>
        <strain evidence="5">KCTC 12870</strain>
    </source>
</reference>
<keyword evidence="5" id="KW-0032">Aminotransferase</keyword>
<proteinExistence type="inferred from homology"/>
<dbReference type="Proteomes" id="UP000642829">
    <property type="component" value="Unassembled WGS sequence"/>
</dbReference>
<evidence type="ECO:0000256" key="3">
    <source>
        <dbReference type="PIRSR" id="PIRSR000390-2"/>
    </source>
</evidence>
<dbReference type="GO" id="GO:0000271">
    <property type="term" value="P:polysaccharide biosynthetic process"/>
    <property type="evidence" value="ECO:0007669"/>
    <property type="project" value="TreeGrafter"/>
</dbReference>
<dbReference type="RefSeq" id="WP_189515032.1">
    <property type="nucleotide sequence ID" value="NZ_BMXG01000013.1"/>
</dbReference>
<keyword evidence="5" id="KW-0808">Transferase</keyword>
<evidence type="ECO:0000313" key="6">
    <source>
        <dbReference type="Proteomes" id="UP000642829"/>
    </source>
</evidence>
<organism evidence="5 6">
    <name type="scientific">Cerasicoccus arenae</name>
    <dbReference type="NCBI Taxonomy" id="424488"/>
    <lineage>
        <taxon>Bacteria</taxon>
        <taxon>Pseudomonadati</taxon>
        <taxon>Verrucomicrobiota</taxon>
        <taxon>Opitutia</taxon>
        <taxon>Puniceicoccales</taxon>
        <taxon>Cerasicoccaceae</taxon>
        <taxon>Cerasicoccus</taxon>
    </lineage>
</organism>
<dbReference type="InterPro" id="IPR015422">
    <property type="entry name" value="PyrdxlP-dep_Trfase_small"/>
</dbReference>
<dbReference type="PANTHER" id="PTHR30244:SF34">
    <property type="entry name" value="DTDP-4-AMINO-4,6-DIDEOXYGALACTOSE TRANSAMINASE"/>
    <property type="match status" value="1"/>
</dbReference>
<feature type="active site" description="Proton acceptor" evidence="2">
    <location>
        <position position="191"/>
    </location>
</feature>
<evidence type="ECO:0000256" key="2">
    <source>
        <dbReference type="PIRSR" id="PIRSR000390-1"/>
    </source>
</evidence>
<dbReference type="InterPro" id="IPR015424">
    <property type="entry name" value="PyrdxlP-dep_Trfase"/>
</dbReference>
<keyword evidence="6" id="KW-1185">Reference proteome</keyword>
<accession>A0A8J3DKP5</accession>
<dbReference type="Gene3D" id="3.40.640.10">
    <property type="entry name" value="Type I PLP-dependent aspartate aminotransferase-like (Major domain)"/>
    <property type="match status" value="1"/>
</dbReference>
<protein>
    <submittedName>
        <fullName evidence="5">Pyridoxal phosphate-dependent aminotransferase</fullName>
    </submittedName>
</protein>
<evidence type="ECO:0000256" key="4">
    <source>
        <dbReference type="RuleBase" id="RU004508"/>
    </source>
</evidence>
<evidence type="ECO:0000256" key="1">
    <source>
        <dbReference type="ARBA" id="ARBA00037999"/>
    </source>
</evidence>
<name>A0A8J3DKP5_9BACT</name>
<dbReference type="AlphaFoldDB" id="A0A8J3DKP5"/>